<dbReference type="OrthoDB" id="2306477at2759"/>
<protein>
    <submittedName>
        <fullName evidence="1">Uncharacterized protein</fullName>
    </submittedName>
</protein>
<dbReference type="Proteomes" id="UP000324800">
    <property type="component" value="Unassembled WGS sequence"/>
</dbReference>
<proteinExistence type="predicted"/>
<dbReference type="AlphaFoldDB" id="A0A5J4TP27"/>
<name>A0A5J4TP27_9EUKA</name>
<evidence type="ECO:0000313" key="2">
    <source>
        <dbReference type="Proteomes" id="UP000324800"/>
    </source>
</evidence>
<reference evidence="1 2" key="1">
    <citation type="submission" date="2019-03" db="EMBL/GenBank/DDBJ databases">
        <title>Single cell metagenomics reveals metabolic interactions within the superorganism composed of flagellate Streblomastix strix and complex community of Bacteroidetes bacteria on its surface.</title>
        <authorList>
            <person name="Treitli S.C."/>
            <person name="Kolisko M."/>
            <person name="Husnik F."/>
            <person name="Keeling P."/>
            <person name="Hampl V."/>
        </authorList>
    </citation>
    <scope>NUCLEOTIDE SEQUENCE [LARGE SCALE GENOMIC DNA]</scope>
    <source>
        <strain evidence="1">ST1C</strain>
    </source>
</reference>
<accession>A0A5J4TP27</accession>
<sequence>PVIEQKKIVVVEAPKPLNLPNASEVEVDNIAYIPLLPHPDSASVDGDIITNSKENEINTSILFDPVINSGIVNIEVLNVKGLQALGIADESIRFSENEKPNEKEVGKVLSYNLNGEIIHIGDNISGNKDFKAGDRIALEV</sequence>
<gene>
    <name evidence="1" type="ORF">EZS28_044249</name>
</gene>
<comment type="caution">
    <text evidence="1">The sequence shown here is derived from an EMBL/GenBank/DDBJ whole genome shotgun (WGS) entry which is preliminary data.</text>
</comment>
<organism evidence="1 2">
    <name type="scientific">Streblomastix strix</name>
    <dbReference type="NCBI Taxonomy" id="222440"/>
    <lineage>
        <taxon>Eukaryota</taxon>
        <taxon>Metamonada</taxon>
        <taxon>Preaxostyla</taxon>
        <taxon>Oxymonadida</taxon>
        <taxon>Streblomastigidae</taxon>
        <taxon>Streblomastix</taxon>
    </lineage>
</organism>
<dbReference type="EMBL" id="SNRW01027236">
    <property type="protein sequence ID" value="KAA6360224.1"/>
    <property type="molecule type" value="Genomic_DNA"/>
</dbReference>
<feature type="non-terminal residue" evidence="1">
    <location>
        <position position="1"/>
    </location>
</feature>
<evidence type="ECO:0000313" key="1">
    <source>
        <dbReference type="EMBL" id="KAA6360224.1"/>
    </source>
</evidence>